<comment type="similarity">
    <text evidence="2">Belongs to the SKP1 family.</text>
</comment>
<dbReference type="SMART" id="SM00512">
    <property type="entry name" value="Skp1"/>
    <property type="match status" value="1"/>
</dbReference>
<evidence type="ECO:0000256" key="1">
    <source>
        <dbReference type="ARBA" id="ARBA00004906"/>
    </source>
</evidence>
<sequence length="248" mass="28352">MSSEEKLITLQSSDGEVFEIRASVAAQSTTLKNMIEDDCASSTVPVPNVDGKTLAMVMEYCQKHTDSESEGDLKTYDTEFLDVDQAVLYRLILAANYLDVRVLLEATCQKVADMIKGKTPEQIRKTFNIDNDFTPEEEEEVRKANAWAFDFRKSIASENIRINILTLHHVNGTPKQRRYTYPKKTNEEGRMEPEIAAALRNNVKPTNLKWLVAAALGKYLRSDGNYQRRASEDGNYLRNEERYDFQIH</sequence>
<comment type="pathway">
    <text evidence="1">Protein modification; protein ubiquitination.</text>
</comment>
<dbReference type="SUPFAM" id="SSF81382">
    <property type="entry name" value="Skp1 dimerisation domain-like"/>
    <property type="match status" value="1"/>
</dbReference>
<reference evidence="6" key="1">
    <citation type="submission" date="2019-11" db="EMBL/GenBank/DDBJ databases">
        <authorList>
            <person name="Liu Y."/>
            <person name="Hou J."/>
            <person name="Li T.-Q."/>
            <person name="Guan C.-H."/>
            <person name="Wu X."/>
            <person name="Wu H.-Z."/>
            <person name="Ling F."/>
            <person name="Zhang R."/>
            <person name="Shi X.-G."/>
            <person name="Ren J.-P."/>
            <person name="Chen E.-F."/>
            <person name="Sun J.-M."/>
        </authorList>
    </citation>
    <scope>NUCLEOTIDE SEQUENCE</scope>
    <source>
        <strain evidence="6">Adult_tree_wgs_1</strain>
        <tissue evidence="6">Leaves</tissue>
    </source>
</reference>
<name>A0A834L465_RHOSS</name>
<evidence type="ECO:0000313" key="7">
    <source>
        <dbReference type="Proteomes" id="UP000626092"/>
    </source>
</evidence>
<keyword evidence="3" id="KW-0833">Ubl conjugation pathway</keyword>
<dbReference type="PANTHER" id="PTHR11165">
    <property type="entry name" value="SKP1"/>
    <property type="match status" value="1"/>
</dbReference>
<dbReference type="GO" id="GO:0016567">
    <property type="term" value="P:protein ubiquitination"/>
    <property type="evidence" value="ECO:0007669"/>
    <property type="project" value="UniProtKB-UniPathway"/>
</dbReference>
<proteinExistence type="inferred from homology"/>
<dbReference type="Pfam" id="PF03931">
    <property type="entry name" value="Skp1_POZ"/>
    <property type="match status" value="1"/>
</dbReference>
<dbReference type="InterPro" id="IPR016897">
    <property type="entry name" value="SKP1"/>
</dbReference>
<accession>A0A834L465</accession>
<dbReference type="UniPathway" id="UPA00143"/>
<evidence type="ECO:0000259" key="4">
    <source>
        <dbReference type="Pfam" id="PF01466"/>
    </source>
</evidence>
<dbReference type="InterPro" id="IPR036296">
    <property type="entry name" value="SKP1-like_dim_sf"/>
</dbReference>
<dbReference type="CDD" id="cd18322">
    <property type="entry name" value="BTB_POZ_SKP1"/>
    <property type="match status" value="1"/>
</dbReference>
<dbReference type="Pfam" id="PF01466">
    <property type="entry name" value="Skp1"/>
    <property type="match status" value="1"/>
</dbReference>
<dbReference type="AlphaFoldDB" id="A0A834L465"/>
<dbReference type="GO" id="GO:0006511">
    <property type="term" value="P:ubiquitin-dependent protein catabolic process"/>
    <property type="evidence" value="ECO:0007669"/>
    <property type="project" value="InterPro"/>
</dbReference>
<evidence type="ECO:0000313" key="6">
    <source>
        <dbReference type="EMBL" id="KAF7112849.1"/>
    </source>
</evidence>
<feature type="domain" description="SKP1 component POZ" evidence="5">
    <location>
        <begin position="6"/>
        <end position="65"/>
    </location>
</feature>
<dbReference type="InterPro" id="IPR001232">
    <property type="entry name" value="SKP1-like"/>
</dbReference>
<dbReference type="SUPFAM" id="SSF54695">
    <property type="entry name" value="POZ domain"/>
    <property type="match status" value="1"/>
</dbReference>
<dbReference type="InterPro" id="IPR016073">
    <property type="entry name" value="Skp1_comp_POZ"/>
</dbReference>
<dbReference type="Proteomes" id="UP000626092">
    <property type="component" value="Unassembled WGS sequence"/>
</dbReference>
<comment type="caution">
    <text evidence="6">The sequence shown here is derived from an EMBL/GenBank/DDBJ whole genome shotgun (WGS) entry which is preliminary data.</text>
</comment>
<evidence type="ECO:0000259" key="5">
    <source>
        <dbReference type="Pfam" id="PF03931"/>
    </source>
</evidence>
<dbReference type="Gene3D" id="3.30.710.10">
    <property type="entry name" value="Potassium Channel Kv1.1, Chain A"/>
    <property type="match status" value="1"/>
</dbReference>
<dbReference type="OrthoDB" id="7827685at2759"/>
<dbReference type="InterPro" id="IPR011333">
    <property type="entry name" value="SKP1/BTB/POZ_sf"/>
</dbReference>
<feature type="domain" description="SKP1 component dimerisation" evidence="4">
    <location>
        <begin position="103"/>
        <end position="148"/>
    </location>
</feature>
<dbReference type="GO" id="GO:0009867">
    <property type="term" value="P:jasmonic acid mediated signaling pathway"/>
    <property type="evidence" value="ECO:0007669"/>
    <property type="project" value="UniProtKB-ARBA"/>
</dbReference>
<dbReference type="EMBL" id="WJXA01000411">
    <property type="protein sequence ID" value="KAF7112849.1"/>
    <property type="molecule type" value="Genomic_DNA"/>
</dbReference>
<evidence type="ECO:0000256" key="2">
    <source>
        <dbReference type="ARBA" id="ARBA00009993"/>
    </source>
</evidence>
<keyword evidence="7" id="KW-1185">Reference proteome</keyword>
<evidence type="ECO:0000256" key="3">
    <source>
        <dbReference type="ARBA" id="ARBA00022786"/>
    </source>
</evidence>
<protein>
    <recommendedName>
        <fullName evidence="8">SKP1-like protein</fullName>
    </recommendedName>
</protein>
<dbReference type="InterPro" id="IPR016072">
    <property type="entry name" value="Skp1_comp_dimer"/>
</dbReference>
<dbReference type="FunFam" id="3.30.710.10:FF:000026">
    <property type="entry name" value="E3 ubiquitin ligase complex SCF subunit"/>
    <property type="match status" value="1"/>
</dbReference>
<evidence type="ECO:0008006" key="8">
    <source>
        <dbReference type="Google" id="ProtNLM"/>
    </source>
</evidence>
<organism evidence="6 7">
    <name type="scientific">Rhododendron simsii</name>
    <name type="common">Sims's rhododendron</name>
    <dbReference type="NCBI Taxonomy" id="118357"/>
    <lineage>
        <taxon>Eukaryota</taxon>
        <taxon>Viridiplantae</taxon>
        <taxon>Streptophyta</taxon>
        <taxon>Embryophyta</taxon>
        <taxon>Tracheophyta</taxon>
        <taxon>Spermatophyta</taxon>
        <taxon>Magnoliopsida</taxon>
        <taxon>eudicotyledons</taxon>
        <taxon>Gunneridae</taxon>
        <taxon>Pentapetalae</taxon>
        <taxon>asterids</taxon>
        <taxon>Ericales</taxon>
        <taxon>Ericaceae</taxon>
        <taxon>Ericoideae</taxon>
        <taxon>Rhodoreae</taxon>
        <taxon>Rhododendron</taxon>
    </lineage>
</organism>
<gene>
    <name evidence="6" type="ORF">RHSIM_RhsimUnG0186000</name>
</gene>